<dbReference type="AlphaFoldDB" id="A0A1C4DL06"/>
<reference evidence="3" key="1">
    <citation type="submission" date="2016-08" db="EMBL/GenBank/DDBJ databases">
        <authorList>
            <person name="Varghese N."/>
            <person name="Submissions Spin"/>
        </authorList>
    </citation>
    <scope>NUCLEOTIDE SEQUENCE [LARGE SCALE GENOMIC DNA]</scope>
    <source>
        <strain evidence="3">R-53144</strain>
    </source>
</reference>
<dbReference type="Proteomes" id="UP000199698">
    <property type="component" value="Unassembled WGS sequence"/>
</dbReference>
<gene>
    <name evidence="2" type="ORF">GA0061080_10824</name>
</gene>
<name>A0A1C4DL06_9GAMM</name>
<proteinExistence type="predicted"/>
<evidence type="ECO:0000259" key="1">
    <source>
        <dbReference type="Pfam" id="PF15655"/>
    </source>
</evidence>
<keyword evidence="3" id="KW-1185">Reference proteome</keyword>
<sequence length="135" mass="16110">MNIENAKNTLKEFIIAMNHWELHCHSIMDNNLLGEFRSQIVNELNIIFDKFCTKKERKYGRQAALSCGNPPEYSPDEEIIKIEELKGNKVAIYTQQHTGAECQFRYTLHYKNNEWRIDRKEMFDSYDDKWTNDTL</sequence>
<evidence type="ECO:0000313" key="3">
    <source>
        <dbReference type="Proteomes" id="UP000199698"/>
    </source>
</evidence>
<organism evidence="2 3">
    <name type="scientific">Gilliamella intestini</name>
    <dbReference type="NCBI Taxonomy" id="1798183"/>
    <lineage>
        <taxon>Bacteria</taxon>
        <taxon>Pseudomonadati</taxon>
        <taxon>Pseudomonadota</taxon>
        <taxon>Gammaproteobacteria</taxon>
        <taxon>Orbales</taxon>
        <taxon>Orbaceae</taxon>
        <taxon>Gilliamella</taxon>
    </lineage>
</organism>
<dbReference type="RefSeq" id="WP_091126075.1">
    <property type="nucleotide sequence ID" value="NZ_FMBA01000082.1"/>
</dbReference>
<evidence type="ECO:0000313" key="2">
    <source>
        <dbReference type="EMBL" id="SCC32066.1"/>
    </source>
</evidence>
<dbReference type="OrthoDB" id="9019065at2"/>
<dbReference type="EMBL" id="FMBA01000082">
    <property type="protein sequence ID" value="SCC32066.1"/>
    <property type="molecule type" value="Genomic_DNA"/>
</dbReference>
<protein>
    <submittedName>
        <fullName evidence="2">NTF2 fold immunity protein</fullName>
    </submittedName>
</protein>
<dbReference type="Pfam" id="PF15655">
    <property type="entry name" value="Imm-NTF2"/>
    <property type="match status" value="1"/>
</dbReference>
<feature type="domain" description="NTF2 fold immunity protein" evidence="1">
    <location>
        <begin position="6"/>
        <end position="133"/>
    </location>
</feature>
<dbReference type="InterPro" id="IPR028049">
    <property type="entry name" value="Imm-NTF2"/>
</dbReference>
<accession>A0A1C4DL06</accession>